<dbReference type="GO" id="GO:0000156">
    <property type="term" value="F:phosphorelay response regulator activity"/>
    <property type="evidence" value="ECO:0007669"/>
    <property type="project" value="InterPro"/>
</dbReference>
<reference evidence="4" key="1">
    <citation type="submission" date="2018-02" db="EMBL/GenBank/DDBJ databases">
        <title>Genome sequencing of Solimonas sp. HR-BB.</title>
        <authorList>
            <person name="Lee Y."/>
            <person name="Jeon C.O."/>
        </authorList>
    </citation>
    <scope>NUCLEOTIDE SEQUENCE [LARGE SCALE GENOMIC DNA]</scope>
    <source>
        <strain evidence="4">HR-U</strain>
    </source>
</reference>
<accession>A0A2S7IMM3</accession>
<organism evidence="3 4">
    <name type="scientific">Siphonobacter curvatus</name>
    <dbReference type="NCBI Taxonomy" id="2094562"/>
    <lineage>
        <taxon>Bacteria</taxon>
        <taxon>Pseudomonadati</taxon>
        <taxon>Bacteroidota</taxon>
        <taxon>Cytophagia</taxon>
        <taxon>Cytophagales</taxon>
        <taxon>Cytophagaceae</taxon>
        <taxon>Siphonobacter</taxon>
    </lineage>
</organism>
<dbReference type="Gene3D" id="2.40.50.1020">
    <property type="entry name" value="LytTr DNA-binding domain"/>
    <property type="match status" value="1"/>
</dbReference>
<dbReference type="GO" id="GO:0003677">
    <property type="term" value="F:DNA binding"/>
    <property type="evidence" value="ECO:0007669"/>
    <property type="project" value="InterPro"/>
</dbReference>
<gene>
    <name evidence="3" type="ORF">C5O19_04865</name>
</gene>
<keyword evidence="4" id="KW-1185">Reference proteome</keyword>
<dbReference type="SMART" id="SM00850">
    <property type="entry name" value="LytTR"/>
    <property type="match status" value="1"/>
</dbReference>
<keyword evidence="1" id="KW-1133">Transmembrane helix</keyword>
<feature type="transmembrane region" description="Helical" evidence="1">
    <location>
        <begin position="104"/>
        <end position="122"/>
    </location>
</feature>
<proteinExistence type="predicted"/>
<dbReference type="PANTHER" id="PTHR37299:SF1">
    <property type="entry name" value="STAGE 0 SPORULATION PROTEIN A HOMOLOG"/>
    <property type="match status" value="1"/>
</dbReference>
<dbReference type="AlphaFoldDB" id="A0A2S7IMM3"/>
<dbReference type="Pfam" id="PF04397">
    <property type="entry name" value="LytTR"/>
    <property type="match status" value="1"/>
</dbReference>
<dbReference type="PANTHER" id="PTHR37299">
    <property type="entry name" value="TRANSCRIPTIONAL REGULATOR-RELATED"/>
    <property type="match status" value="1"/>
</dbReference>
<protein>
    <submittedName>
        <fullName evidence="3">LytTR family transcriptional regulator</fullName>
    </submittedName>
</protein>
<dbReference type="RefSeq" id="WP_104710157.1">
    <property type="nucleotide sequence ID" value="NZ_PTRA01000001.1"/>
</dbReference>
<feature type="transmembrane region" description="Helical" evidence="1">
    <location>
        <begin position="43"/>
        <end position="61"/>
    </location>
</feature>
<dbReference type="Proteomes" id="UP000239590">
    <property type="component" value="Unassembled WGS sequence"/>
</dbReference>
<dbReference type="OrthoDB" id="9781059at2"/>
<evidence type="ECO:0000313" key="4">
    <source>
        <dbReference type="Proteomes" id="UP000239590"/>
    </source>
</evidence>
<keyword evidence="1" id="KW-0472">Membrane</keyword>
<evidence type="ECO:0000256" key="1">
    <source>
        <dbReference type="SAM" id="Phobius"/>
    </source>
</evidence>
<name>A0A2S7IMM3_9BACT</name>
<dbReference type="EMBL" id="PTRA01000001">
    <property type="protein sequence ID" value="PQA58993.1"/>
    <property type="molecule type" value="Genomic_DNA"/>
</dbReference>
<evidence type="ECO:0000313" key="3">
    <source>
        <dbReference type="EMBL" id="PQA58993.1"/>
    </source>
</evidence>
<evidence type="ECO:0000259" key="2">
    <source>
        <dbReference type="PROSITE" id="PS50930"/>
    </source>
</evidence>
<feature type="transmembrane region" description="Helical" evidence="1">
    <location>
        <begin position="73"/>
        <end position="92"/>
    </location>
</feature>
<dbReference type="InterPro" id="IPR046947">
    <property type="entry name" value="LytR-like"/>
</dbReference>
<feature type="domain" description="HTH LytTR-type" evidence="2">
    <location>
        <begin position="148"/>
        <end position="246"/>
    </location>
</feature>
<dbReference type="InterPro" id="IPR007492">
    <property type="entry name" value="LytTR_DNA-bd_dom"/>
</dbReference>
<sequence>MKKVLRSVLVRNLLGLLALLGVHYVSDRYYIQERSGTNQYLPYLFLLGLYAWLVFHNRILYERLYLQQRKREYLLWTLLIMGLNTVSMYTILKLQFRVDYALPLILSFWVHTLAGFGIYAFYRSTLPTPAVTQPVLSEPLSLGNTGELSCLVNGERVVIPYGEIKYLESLENYVKIITVRKTHVTRLTMKEAEERLPKPTFIRISRSHLINTAHLETLESDSLTIGGKSLKIGKVYKRYVSEQLTELGVMK</sequence>
<dbReference type="PROSITE" id="PS50930">
    <property type="entry name" value="HTH_LYTTR"/>
    <property type="match status" value="1"/>
</dbReference>
<comment type="caution">
    <text evidence="3">The sequence shown here is derived from an EMBL/GenBank/DDBJ whole genome shotgun (WGS) entry which is preliminary data.</text>
</comment>
<keyword evidence="1" id="KW-0812">Transmembrane</keyword>